<organism evidence="1 2">
    <name type="scientific">Crocosphaera watsonii WH 0003</name>
    <dbReference type="NCBI Taxonomy" id="423471"/>
    <lineage>
        <taxon>Bacteria</taxon>
        <taxon>Bacillati</taxon>
        <taxon>Cyanobacteriota</taxon>
        <taxon>Cyanophyceae</taxon>
        <taxon>Oscillatoriophycideae</taxon>
        <taxon>Chroococcales</taxon>
        <taxon>Aphanothecaceae</taxon>
        <taxon>Crocosphaera</taxon>
    </lineage>
</organism>
<name>G5IZD3_CROWT</name>
<proteinExistence type="predicted"/>
<comment type="caution">
    <text evidence="1">The sequence shown here is derived from an EMBL/GenBank/DDBJ whole genome shotgun (WGS) entry which is preliminary data.</text>
</comment>
<sequence length="43" mass="5062">SDRQIFRQVLSVELALVFRSFRSWVVRVISIIPNCLTFPNILQ</sequence>
<evidence type="ECO:0000313" key="1">
    <source>
        <dbReference type="EMBL" id="EHJ14709.1"/>
    </source>
</evidence>
<accession>G5IZD3</accession>
<dbReference type="Proteomes" id="UP000003477">
    <property type="component" value="Unassembled WGS sequence"/>
</dbReference>
<gene>
    <name evidence="1" type="ORF">CWATWH0003_0626b4</name>
</gene>
<dbReference type="AlphaFoldDB" id="G5IZD3"/>
<protein>
    <submittedName>
        <fullName evidence="1">Transposase-like protein, IS200/IS605 family</fullName>
    </submittedName>
</protein>
<feature type="non-terminal residue" evidence="1">
    <location>
        <position position="1"/>
    </location>
</feature>
<reference evidence="1 2" key="1">
    <citation type="journal article" date="2011" name="Front. Microbiol.">
        <title>Two Strains of Crocosphaera watsonii with Highly Conserved Genomes are Distinguished by Strain-Specific Features.</title>
        <authorList>
            <person name="Bench S.R."/>
            <person name="Ilikchyan I.N."/>
            <person name="Tripp H.J."/>
            <person name="Zehr J.P."/>
        </authorList>
    </citation>
    <scope>NUCLEOTIDE SEQUENCE [LARGE SCALE GENOMIC DNA]</scope>
    <source>
        <strain evidence="1 2">WH 0003</strain>
    </source>
</reference>
<evidence type="ECO:0000313" key="2">
    <source>
        <dbReference type="Proteomes" id="UP000003477"/>
    </source>
</evidence>
<dbReference type="EMBL" id="AESD01000104">
    <property type="protein sequence ID" value="EHJ14709.1"/>
    <property type="molecule type" value="Genomic_DNA"/>
</dbReference>